<dbReference type="Gene3D" id="3.60.15.10">
    <property type="entry name" value="Ribonuclease Z/Hydroxyacylglutathione hydrolase-like"/>
    <property type="match status" value="1"/>
</dbReference>
<reference evidence="14 15" key="1">
    <citation type="submission" date="2018-03" db="EMBL/GenBank/DDBJ databases">
        <title>Aquarubrobacter algicola gen. nov., sp. nov., a novel actinobacterium isolated from shallow eutrophic lake during the end of cyanobacterial harmful algal blooms.</title>
        <authorList>
            <person name="Chun S.J."/>
        </authorList>
    </citation>
    <scope>NUCLEOTIDE SEQUENCE [LARGE SCALE GENOMIC DNA]</scope>
    <source>
        <strain evidence="14 15">Seoho-28</strain>
    </source>
</reference>
<dbReference type="InterPro" id="IPR001279">
    <property type="entry name" value="Metallo-B-lactamas"/>
</dbReference>
<feature type="domain" description="Metallo-beta-lactamase" evidence="13">
    <location>
        <begin position="14"/>
        <end position="192"/>
    </location>
</feature>
<dbReference type="GO" id="GO:0008800">
    <property type="term" value="F:beta-lactamase activity"/>
    <property type="evidence" value="ECO:0007669"/>
    <property type="project" value="UniProtKB-EC"/>
</dbReference>
<dbReference type="InterPro" id="IPR050855">
    <property type="entry name" value="NDM-1-like"/>
</dbReference>
<comment type="subcellular location">
    <subcellularLocation>
        <location evidence="3">Periplasm</location>
    </subcellularLocation>
</comment>
<protein>
    <recommendedName>
        <fullName evidence="6">beta-lactamase</fullName>
        <ecNumber evidence="6">3.5.2.6</ecNumber>
    </recommendedName>
</protein>
<dbReference type="OrthoDB" id="2273115at2"/>
<dbReference type="PROSITE" id="PS00743">
    <property type="entry name" value="BETA_LACTAMASE_B_1"/>
    <property type="match status" value="1"/>
</dbReference>
<comment type="similarity">
    <text evidence="4">Belongs to the metallo-beta-lactamase superfamily. Class-B beta-lactamase family.</text>
</comment>
<dbReference type="AlphaFoldDB" id="A0A2T4UHL5"/>
<dbReference type="InterPro" id="IPR001018">
    <property type="entry name" value="Beta-lactamase_class-B_CS"/>
</dbReference>
<keyword evidence="12" id="KW-0046">Antibiotic resistance</keyword>
<comment type="subunit">
    <text evidence="5">Monomer.</text>
</comment>
<evidence type="ECO:0000256" key="12">
    <source>
        <dbReference type="ARBA" id="ARBA00023251"/>
    </source>
</evidence>
<dbReference type="GO" id="GO:0017001">
    <property type="term" value="P:antibiotic catabolic process"/>
    <property type="evidence" value="ECO:0007669"/>
    <property type="project" value="InterPro"/>
</dbReference>
<comment type="caution">
    <text evidence="14">The sequence shown here is derived from an EMBL/GenBank/DDBJ whole genome shotgun (WGS) entry which is preliminary data.</text>
</comment>
<evidence type="ECO:0000256" key="10">
    <source>
        <dbReference type="ARBA" id="ARBA00022801"/>
    </source>
</evidence>
<evidence type="ECO:0000313" key="14">
    <source>
        <dbReference type="EMBL" id="PTL58736.1"/>
    </source>
</evidence>
<dbReference type="EMBL" id="PYYB01000001">
    <property type="protein sequence ID" value="PTL58736.1"/>
    <property type="molecule type" value="Genomic_DNA"/>
</dbReference>
<evidence type="ECO:0000256" key="8">
    <source>
        <dbReference type="ARBA" id="ARBA00022729"/>
    </source>
</evidence>
<evidence type="ECO:0000256" key="1">
    <source>
        <dbReference type="ARBA" id="ARBA00001526"/>
    </source>
</evidence>
<evidence type="ECO:0000256" key="9">
    <source>
        <dbReference type="ARBA" id="ARBA00022764"/>
    </source>
</evidence>
<evidence type="ECO:0000256" key="11">
    <source>
        <dbReference type="ARBA" id="ARBA00022833"/>
    </source>
</evidence>
<evidence type="ECO:0000256" key="6">
    <source>
        <dbReference type="ARBA" id="ARBA00012865"/>
    </source>
</evidence>
<keyword evidence="15" id="KW-1185">Reference proteome</keyword>
<evidence type="ECO:0000256" key="5">
    <source>
        <dbReference type="ARBA" id="ARBA00011245"/>
    </source>
</evidence>
<keyword evidence="7" id="KW-0479">Metal-binding</keyword>
<dbReference type="GO" id="GO:0042597">
    <property type="term" value="C:periplasmic space"/>
    <property type="evidence" value="ECO:0007669"/>
    <property type="project" value="UniProtKB-SubCell"/>
</dbReference>
<evidence type="ECO:0000256" key="3">
    <source>
        <dbReference type="ARBA" id="ARBA00004418"/>
    </source>
</evidence>
<keyword evidence="11" id="KW-0862">Zinc</keyword>
<dbReference type="Pfam" id="PF00753">
    <property type="entry name" value="Lactamase_B"/>
    <property type="match status" value="1"/>
</dbReference>
<dbReference type="GO" id="GO:0008270">
    <property type="term" value="F:zinc ion binding"/>
    <property type="evidence" value="ECO:0007669"/>
    <property type="project" value="InterPro"/>
</dbReference>
<dbReference type="PANTHER" id="PTHR42951:SF4">
    <property type="entry name" value="ACYL-COENZYME A THIOESTERASE MBLAC2"/>
    <property type="match status" value="1"/>
</dbReference>
<proteinExistence type="inferred from homology"/>
<dbReference type="InterPro" id="IPR036866">
    <property type="entry name" value="RibonucZ/Hydroxyglut_hydro"/>
</dbReference>
<dbReference type="PANTHER" id="PTHR42951">
    <property type="entry name" value="METALLO-BETA-LACTAMASE DOMAIN-CONTAINING"/>
    <property type="match status" value="1"/>
</dbReference>
<dbReference type="SUPFAM" id="SSF56281">
    <property type="entry name" value="Metallo-hydrolase/oxidoreductase"/>
    <property type="match status" value="1"/>
</dbReference>
<dbReference type="GO" id="GO:0046677">
    <property type="term" value="P:response to antibiotic"/>
    <property type="evidence" value="ECO:0007669"/>
    <property type="project" value="UniProtKB-KW"/>
</dbReference>
<comment type="cofactor">
    <cofactor evidence="2">
        <name>Zn(2+)</name>
        <dbReference type="ChEBI" id="CHEBI:29105"/>
    </cofactor>
</comment>
<dbReference type="RefSeq" id="WP_107567173.1">
    <property type="nucleotide sequence ID" value="NZ_PYYB01000001.1"/>
</dbReference>
<dbReference type="CDD" id="cd06262">
    <property type="entry name" value="metallo-hydrolase-like_MBL-fold"/>
    <property type="match status" value="1"/>
</dbReference>
<evidence type="ECO:0000256" key="4">
    <source>
        <dbReference type="ARBA" id="ARBA00005250"/>
    </source>
</evidence>
<keyword evidence="9" id="KW-0574">Periplasm</keyword>
<keyword evidence="8" id="KW-0732">Signal</keyword>
<dbReference type="SMART" id="SM00849">
    <property type="entry name" value="Lactamase_B"/>
    <property type="match status" value="1"/>
</dbReference>
<dbReference type="EC" id="3.5.2.6" evidence="6"/>
<evidence type="ECO:0000313" key="15">
    <source>
        <dbReference type="Proteomes" id="UP000240739"/>
    </source>
</evidence>
<gene>
    <name evidence="14" type="ORF">C7Y72_03270</name>
</gene>
<dbReference type="Proteomes" id="UP000240739">
    <property type="component" value="Unassembled WGS sequence"/>
</dbReference>
<sequence>MLPPWLRVLPGRTPSATVALVLGRAPVLVDAGSGRVASRAAIDALLADAGLRPGDLTAVLLTHAHDDHVGGVGRLAREHGVPVALHAADLDHRCDRAFLAFDVPPFPVDRVLADGDVLAAGDRELHVVHVGGQTPGAVVYWEPVDRIALTGDLVQDGDVAWARFHEPGGVAAMAAAVHRVAALGPRIVVPGHGPVVTDVPAAIARSLDRYAAWEHDLPAAARHAGRRAVVHTLVHAPRDAAALARLPWARHVAATVGLPVEGAVDELVAGLAARGIVRERDGLLHATVPAEPADPAG</sequence>
<evidence type="ECO:0000259" key="13">
    <source>
        <dbReference type="SMART" id="SM00849"/>
    </source>
</evidence>
<organism evidence="14 15">
    <name type="scientific">Paraconexibacter algicola</name>
    <dbReference type="NCBI Taxonomy" id="2133960"/>
    <lineage>
        <taxon>Bacteria</taxon>
        <taxon>Bacillati</taxon>
        <taxon>Actinomycetota</taxon>
        <taxon>Thermoleophilia</taxon>
        <taxon>Solirubrobacterales</taxon>
        <taxon>Paraconexibacteraceae</taxon>
        <taxon>Paraconexibacter</taxon>
    </lineage>
</organism>
<keyword evidence="10" id="KW-0378">Hydrolase</keyword>
<evidence type="ECO:0000256" key="2">
    <source>
        <dbReference type="ARBA" id="ARBA00001947"/>
    </source>
</evidence>
<name>A0A2T4UHL5_9ACTN</name>
<evidence type="ECO:0000256" key="7">
    <source>
        <dbReference type="ARBA" id="ARBA00022723"/>
    </source>
</evidence>
<accession>A0A2T4UHL5</accession>
<comment type="catalytic activity">
    <reaction evidence="1">
        <text>a beta-lactam + H2O = a substituted beta-amino acid</text>
        <dbReference type="Rhea" id="RHEA:20401"/>
        <dbReference type="ChEBI" id="CHEBI:15377"/>
        <dbReference type="ChEBI" id="CHEBI:35627"/>
        <dbReference type="ChEBI" id="CHEBI:140347"/>
        <dbReference type="EC" id="3.5.2.6"/>
    </reaction>
</comment>